<dbReference type="Proteomes" id="UP000220922">
    <property type="component" value="Unassembled WGS sequence"/>
</dbReference>
<comment type="caution">
    <text evidence="2">The sequence shown here is derived from an EMBL/GenBank/DDBJ whole genome shotgun (WGS) entry which is preliminary data.</text>
</comment>
<accession>A0A2H3KP24</accession>
<sequence length="144" mass="15124">MRAHALAPGQTCPWFAAHIQGELALFCPQSGGSARRRNGQPRHRLSEGGATTAESRTAKAPNVEVDADGQLGQGQIRQTALVMAMHLVRGHRAGGAVGGLGGRVEVNPDAFGCEVGSGHLEGGTNRDEQILDQHQILALRQTCS</sequence>
<dbReference type="AlphaFoldDB" id="A0A2H3KP24"/>
<proteinExistence type="predicted"/>
<gene>
    <name evidence="2" type="ORF">A9Q02_11015</name>
</gene>
<evidence type="ECO:0000256" key="1">
    <source>
        <dbReference type="SAM" id="MobiDB-lite"/>
    </source>
</evidence>
<organism evidence="2 3">
    <name type="scientific">Candidatus Chloroploca asiatica</name>
    <dbReference type="NCBI Taxonomy" id="1506545"/>
    <lineage>
        <taxon>Bacteria</taxon>
        <taxon>Bacillati</taxon>
        <taxon>Chloroflexota</taxon>
        <taxon>Chloroflexia</taxon>
        <taxon>Chloroflexales</taxon>
        <taxon>Chloroflexineae</taxon>
        <taxon>Oscillochloridaceae</taxon>
        <taxon>Candidatus Chloroploca</taxon>
    </lineage>
</organism>
<feature type="compositionally biased region" description="Basic residues" evidence="1">
    <location>
        <begin position="34"/>
        <end position="43"/>
    </location>
</feature>
<protein>
    <submittedName>
        <fullName evidence="2">Uncharacterized protein</fullName>
    </submittedName>
</protein>
<name>A0A2H3KP24_9CHLR</name>
<dbReference type="EMBL" id="LYXE01000062">
    <property type="protein sequence ID" value="PDV99957.1"/>
    <property type="molecule type" value="Genomic_DNA"/>
</dbReference>
<keyword evidence="3" id="KW-1185">Reference proteome</keyword>
<evidence type="ECO:0000313" key="3">
    <source>
        <dbReference type="Proteomes" id="UP000220922"/>
    </source>
</evidence>
<evidence type="ECO:0000313" key="2">
    <source>
        <dbReference type="EMBL" id="PDV99957.1"/>
    </source>
</evidence>
<feature type="region of interest" description="Disordered" evidence="1">
    <location>
        <begin position="30"/>
        <end position="59"/>
    </location>
</feature>
<reference evidence="2 3" key="1">
    <citation type="submission" date="2016-05" db="EMBL/GenBank/DDBJ databases">
        <authorList>
            <person name="Lavstsen T."/>
            <person name="Jespersen J.S."/>
        </authorList>
    </citation>
    <scope>NUCLEOTIDE SEQUENCE [LARGE SCALE GENOMIC DNA]</scope>
    <source>
        <strain evidence="2 3">B7-9</strain>
    </source>
</reference>